<protein>
    <submittedName>
        <fullName evidence="2">Mobilization protein</fullName>
    </submittedName>
</protein>
<dbReference type="RefSeq" id="WP_269832409.1">
    <property type="nucleotide sequence ID" value="NZ_JAPZLT010000013.1"/>
</dbReference>
<gene>
    <name evidence="2" type="ORF">O9X94_20410</name>
</gene>
<accession>A0A9X3QV24</accession>
<reference evidence="2" key="1">
    <citation type="submission" date="2022-12" db="EMBL/GenBank/DDBJ databases">
        <title>Draft genome sequences of 22 rhizogenic Agrobacterium biovar 1 strains, the causative agent of hairy root disease.</title>
        <authorList>
            <person name="Kim N."/>
            <person name="Vargas P."/>
            <person name="Rediers H."/>
        </authorList>
    </citation>
    <scope>NUCLEOTIDE SEQUENCE</scope>
    <source>
        <strain evidence="2">ST07.17.026</strain>
    </source>
</reference>
<dbReference type="Proteomes" id="UP001151309">
    <property type="component" value="Unassembled WGS sequence"/>
</dbReference>
<keyword evidence="1" id="KW-0175">Coiled coil</keyword>
<organism evidence="2 3">
    <name type="scientific">Agrobacterium leguminum</name>
    <dbReference type="NCBI Taxonomy" id="2792015"/>
    <lineage>
        <taxon>Bacteria</taxon>
        <taxon>Pseudomonadati</taxon>
        <taxon>Pseudomonadota</taxon>
        <taxon>Alphaproteobacteria</taxon>
        <taxon>Hyphomicrobiales</taxon>
        <taxon>Rhizobiaceae</taxon>
        <taxon>Rhizobium/Agrobacterium group</taxon>
        <taxon>Agrobacterium</taxon>
    </lineage>
</organism>
<evidence type="ECO:0000313" key="3">
    <source>
        <dbReference type="Proteomes" id="UP001151309"/>
    </source>
</evidence>
<keyword evidence="3" id="KW-1185">Reference proteome</keyword>
<dbReference type="EMBL" id="JAPZLT010000013">
    <property type="protein sequence ID" value="MCZ7911692.1"/>
    <property type="molecule type" value="Genomic_DNA"/>
</dbReference>
<proteinExistence type="predicted"/>
<feature type="coiled-coil region" evidence="1">
    <location>
        <begin position="2"/>
        <end position="29"/>
    </location>
</feature>
<evidence type="ECO:0000313" key="2">
    <source>
        <dbReference type="EMBL" id="MCZ7911692.1"/>
    </source>
</evidence>
<sequence length="101" mass="12020">MRKPIAERIRQLEERRKALQARLDRQERAQATRRKILLGSFLLEQLERNDQTRHHDELRQWLAKELPAFFTRDADLALFADILEPASSPDVRDNSDDNDQR</sequence>
<dbReference type="AlphaFoldDB" id="A0A9X3QV24"/>
<evidence type="ECO:0000256" key="1">
    <source>
        <dbReference type="SAM" id="Coils"/>
    </source>
</evidence>
<name>A0A9X3QV24_9HYPH</name>
<comment type="caution">
    <text evidence="2">The sequence shown here is derived from an EMBL/GenBank/DDBJ whole genome shotgun (WGS) entry which is preliminary data.</text>
</comment>